<feature type="domain" description="Glycosyltransferase 2-like" evidence="2">
    <location>
        <begin position="19"/>
        <end position="162"/>
    </location>
</feature>
<dbReference type="SUPFAM" id="SSF53448">
    <property type="entry name" value="Nucleotide-diphospho-sugar transferases"/>
    <property type="match status" value="1"/>
</dbReference>
<dbReference type="InterPro" id="IPR029044">
    <property type="entry name" value="Nucleotide-diphossugar_trans"/>
</dbReference>
<accession>G2SQ27</accession>
<sequence>MKRTVFPCSTRQPQATEEVNKKLKNIRFEYWFINDGSTDGTLAEMCKLNKLDPEKVHYVSFSRNFGKEAALYCGLQQATGDYVTVMDADLQDPPEMLPEMIKILENEDYDCVGTRRTTREGEPPIRSFFARMFYKIINKISDTEIVDVARDFRIMTHQMVDAILEMSEYNRFSKGIFSWVGFNTKYLEYKNHERVAGKTSWNFWSLFKYSIDGIVNFSQFPLDIASFVGFISAFLSGCGILFIIIRYIVHGGDPTSGWAFLTAVSNGNCCALKSANIVNAPLPLIMAVPKIAAATTKEHNMHTNKFLSYFSLIKISP</sequence>
<keyword evidence="3" id="KW-0808">Transferase</keyword>
<dbReference type="STRING" id="1069534.LRC_01230"/>
<dbReference type="AlphaFoldDB" id="G2SQ27"/>
<dbReference type="Proteomes" id="UP000001279">
    <property type="component" value="Chromosome"/>
</dbReference>
<proteinExistence type="predicted"/>
<dbReference type="InterPro" id="IPR001173">
    <property type="entry name" value="Glyco_trans_2-like"/>
</dbReference>
<dbReference type="HOGENOM" id="CLU_033536_0_1_9"/>
<dbReference type="KEGG" id="lrm:LRC_01230"/>
<evidence type="ECO:0000256" key="1">
    <source>
        <dbReference type="SAM" id="Phobius"/>
    </source>
</evidence>
<evidence type="ECO:0000313" key="4">
    <source>
        <dbReference type="Proteomes" id="UP000001279"/>
    </source>
</evidence>
<keyword evidence="4" id="KW-1185">Reference proteome</keyword>
<keyword evidence="1" id="KW-0812">Transmembrane</keyword>
<evidence type="ECO:0000313" key="3">
    <source>
        <dbReference type="EMBL" id="AEN77453.1"/>
    </source>
</evidence>
<dbReference type="Gene3D" id="3.90.550.10">
    <property type="entry name" value="Spore Coat Polysaccharide Biosynthesis Protein SpsA, Chain A"/>
    <property type="match status" value="1"/>
</dbReference>
<protein>
    <submittedName>
        <fullName evidence="3">Glycosyltransferase</fullName>
    </submittedName>
</protein>
<dbReference type="eggNOG" id="COG1216">
    <property type="taxonomic scope" value="Bacteria"/>
</dbReference>
<feature type="transmembrane region" description="Helical" evidence="1">
    <location>
        <begin position="224"/>
        <end position="249"/>
    </location>
</feature>
<name>G2SQ27_LIGR2</name>
<organism evidence="3 4">
    <name type="scientific">Ligilactobacillus ruminis (strain ATCC 27782 / RF3)</name>
    <name type="common">Lactobacillus ruminis</name>
    <dbReference type="NCBI Taxonomy" id="1069534"/>
    <lineage>
        <taxon>Bacteria</taxon>
        <taxon>Bacillati</taxon>
        <taxon>Bacillota</taxon>
        <taxon>Bacilli</taxon>
        <taxon>Lactobacillales</taxon>
        <taxon>Lactobacillaceae</taxon>
        <taxon>Ligilactobacillus</taxon>
    </lineage>
</organism>
<dbReference type="PANTHER" id="PTHR48090:SF8">
    <property type="entry name" value="GLYCOSYLTRANSFERASE CSBB-RELATED"/>
    <property type="match status" value="1"/>
</dbReference>
<dbReference type="EMBL" id="CP003032">
    <property type="protein sequence ID" value="AEN77453.1"/>
    <property type="molecule type" value="Genomic_DNA"/>
</dbReference>
<dbReference type="GO" id="GO:0005886">
    <property type="term" value="C:plasma membrane"/>
    <property type="evidence" value="ECO:0007669"/>
    <property type="project" value="TreeGrafter"/>
</dbReference>
<dbReference type="PANTHER" id="PTHR48090">
    <property type="entry name" value="UNDECAPRENYL-PHOSPHATE 4-DEOXY-4-FORMAMIDO-L-ARABINOSE TRANSFERASE-RELATED"/>
    <property type="match status" value="1"/>
</dbReference>
<dbReference type="GO" id="GO:0016740">
    <property type="term" value="F:transferase activity"/>
    <property type="evidence" value="ECO:0007669"/>
    <property type="project" value="UniProtKB-KW"/>
</dbReference>
<reference evidence="3 4" key="1">
    <citation type="journal article" date="2011" name="Microb. Cell Fact.">
        <title>Genome sequences and comparative genomics of two Lactobacillus ruminis strains from the bovine and human intestinal tracts.</title>
        <authorList>
            <person name="Forde B.M."/>
            <person name="Neville B.A."/>
            <person name="O'Donnell M.M."/>
            <person name="Riboulet-Bisson E."/>
            <person name="Claesson M.J."/>
            <person name="Coghlan A."/>
            <person name="Ross R.P."/>
            <person name="O'Toole P.W."/>
        </authorList>
    </citation>
    <scope>NUCLEOTIDE SEQUENCE [LARGE SCALE GENOMIC DNA]</scope>
    <source>
        <strain evidence="4">ATCC 27782 / RF3</strain>
    </source>
</reference>
<dbReference type="Pfam" id="PF00535">
    <property type="entry name" value="Glycos_transf_2"/>
    <property type="match status" value="1"/>
</dbReference>
<dbReference type="CDD" id="cd04187">
    <property type="entry name" value="DPM1_like_bac"/>
    <property type="match status" value="1"/>
</dbReference>
<evidence type="ECO:0000259" key="2">
    <source>
        <dbReference type="Pfam" id="PF00535"/>
    </source>
</evidence>
<keyword evidence="1" id="KW-1133">Transmembrane helix</keyword>
<gene>
    <name evidence="3" type="ordered locus">LRC_01230</name>
</gene>
<dbReference type="InterPro" id="IPR050256">
    <property type="entry name" value="Glycosyltransferase_2"/>
</dbReference>
<keyword evidence="1" id="KW-0472">Membrane</keyword>
<dbReference type="PATRIC" id="fig|1069534.5.peg.143"/>